<organism evidence="10 11">
    <name type="scientific">Pedobacter chitinilyticus</name>
    <dbReference type="NCBI Taxonomy" id="2233776"/>
    <lineage>
        <taxon>Bacteria</taxon>
        <taxon>Pseudomonadati</taxon>
        <taxon>Bacteroidota</taxon>
        <taxon>Sphingobacteriia</taxon>
        <taxon>Sphingobacteriales</taxon>
        <taxon>Sphingobacteriaceae</taxon>
        <taxon>Pedobacter</taxon>
    </lineage>
</organism>
<evidence type="ECO:0000256" key="6">
    <source>
        <dbReference type="ARBA" id="ARBA00023237"/>
    </source>
</evidence>
<feature type="chain" id="PRO_5019419558" evidence="8">
    <location>
        <begin position="21"/>
        <end position="988"/>
    </location>
</feature>
<dbReference type="Gene3D" id="2.170.130.10">
    <property type="entry name" value="TonB-dependent receptor, plug domain"/>
    <property type="match status" value="1"/>
</dbReference>
<dbReference type="InterPro" id="IPR023996">
    <property type="entry name" value="TonB-dep_OMP_SusC/RagA"/>
</dbReference>
<name>A0A443YV56_9SPHI</name>
<dbReference type="Pfam" id="PF07715">
    <property type="entry name" value="Plug"/>
    <property type="match status" value="1"/>
</dbReference>
<dbReference type="EMBL" id="SAYW01000003">
    <property type="protein sequence ID" value="RWU07733.1"/>
    <property type="molecule type" value="Genomic_DNA"/>
</dbReference>
<evidence type="ECO:0000256" key="8">
    <source>
        <dbReference type="SAM" id="SignalP"/>
    </source>
</evidence>
<dbReference type="NCBIfam" id="TIGR04056">
    <property type="entry name" value="OMP_RagA_SusC"/>
    <property type="match status" value="1"/>
</dbReference>
<evidence type="ECO:0000313" key="11">
    <source>
        <dbReference type="Proteomes" id="UP000284120"/>
    </source>
</evidence>
<dbReference type="OrthoDB" id="9768177at2"/>
<dbReference type="RefSeq" id="WP_113647643.1">
    <property type="nucleotide sequence ID" value="NZ_QMHN01000003.1"/>
</dbReference>
<dbReference type="GO" id="GO:0009279">
    <property type="term" value="C:cell outer membrane"/>
    <property type="evidence" value="ECO:0007669"/>
    <property type="project" value="UniProtKB-SubCell"/>
</dbReference>
<keyword evidence="4 7" id="KW-0812">Transmembrane</keyword>
<accession>A0A443YV56</accession>
<keyword evidence="5 7" id="KW-0472">Membrane</keyword>
<dbReference type="InterPro" id="IPR023997">
    <property type="entry name" value="TonB-dep_OMP_SusC/RagA_CS"/>
</dbReference>
<feature type="signal peptide" evidence="8">
    <location>
        <begin position="1"/>
        <end position="20"/>
    </location>
</feature>
<evidence type="ECO:0000313" key="10">
    <source>
        <dbReference type="EMBL" id="RWU07733.1"/>
    </source>
</evidence>
<keyword evidence="6 7" id="KW-0998">Cell outer membrane</keyword>
<dbReference type="AlphaFoldDB" id="A0A443YV56"/>
<evidence type="ECO:0000256" key="4">
    <source>
        <dbReference type="ARBA" id="ARBA00022692"/>
    </source>
</evidence>
<dbReference type="Gene3D" id="2.40.170.20">
    <property type="entry name" value="TonB-dependent receptor, beta-barrel domain"/>
    <property type="match status" value="1"/>
</dbReference>
<feature type="domain" description="TonB-dependent receptor plug" evidence="9">
    <location>
        <begin position="119"/>
        <end position="224"/>
    </location>
</feature>
<dbReference type="SUPFAM" id="SSF56935">
    <property type="entry name" value="Porins"/>
    <property type="match status" value="1"/>
</dbReference>
<evidence type="ECO:0000256" key="3">
    <source>
        <dbReference type="ARBA" id="ARBA00022452"/>
    </source>
</evidence>
<dbReference type="Gene3D" id="2.60.40.1120">
    <property type="entry name" value="Carboxypeptidase-like, regulatory domain"/>
    <property type="match status" value="1"/>
</dbReference>
<protein>
    <submittedName>
        <fullName evidence="10">SusC/RagA family TonB-linked outer membrane protein</fullName>
    </submittedName>
</protein>
<comment type="caution">
    <text evidence="10">The sequence shown here is derived from an EMBL/GenBank/DDBJ whole genome shotgun (WGS) entry which is preliminary data.</text>
</comment>
<evidence type="ECO:0000259" key="9">
    <source>
        <dbReference type="Pfam" id="PF07715"/>
    </source>
</evidence>
<reference evidence="10 11" key="1">
    <citation type="submission" date="2018-06" db="EMBL/GenBank/DDBJ databases">
        <title>Pedobacter endophyticus sp. nov., an endophytic bacterium isolated from a leaf of Triticum aestivum.</title>
        <authorList>
            <person name="Zhang L."/>
        </authorList>
    </citation>
    <scope>NUCLEOTIDE SEQUENCE [LARGE SCALE GENOMIC DNA]</scope>
    <source>
        <strain evidence="10 11">CM134L-2</strain>
    </source>
</reference>
<sequence length="988" mass="107985">MKKLLQSLFILLFVASSAMAQNRTITGTVTSKEDGLPLPGVSVKVKGANIGASTGANGRFSLSVPASATALEFSSLGFLSQTINIGSGTTVNVSLETDAKALTEVVVTGYGTGRPVGTIVGSVATVSSRVVDSKPTANAFDALQGQVAGLQLFSSSGEPSVASSLRLHGVGSLGASNTPLVLLDGAQVDPNVIVSLNPNDFESISVLKDASATSIYGARAANGVIYITTKKGRVGQPTMSIQQQYSESSIAYDKFFKNVMNTAELSAFQVKQGLRTQAATDALLAQYPNDFKWYDYYHKNGAPTYQTDFNISGGANKTTYYISGSYLNAEGIRYRSAYDRYTIRANVNTEISSYLKAGLILSGGTDNRQLNGWGSNSTNGGLALLAQPWFSPYKADGSEYYGETIAGLGRYAPNYLADMMPDDYNRLQFNPSAYLTLTPIAGLTLKTQGGMDGTIERNTWGTRPVYAGSPGNGSLDESYSRNIIKTWTNTAEYKFNFGQNNFTALAGHEYVDGTNNSFSAGTAASPFNEMWLLQNGNATNRRVSSGKSEYAFNSFFGRLEYNFKNRYYLDGSIREDKSSRFGSERQSATFWSIGGMWRMKEESFLKDVSWLDEMSLRASHGTSGNSAIGNYEHLQTAAATTNYTNNPALAINQAGNAELGWEKQTKTTVGLTTGFFNRVRLTVEYYFRKTTDQLINVPQPFTTGWANIRYNIGTIQNSGFDVTLDVDAYKNNTAKAFVTPYFNANFNKNKITELFQGKQTYIIPNTGVLWAVGQPVSFSYPIWAGVNAANGAPQWYLPNSGEAIANPRKDPSAITSNFSTALEQNTGIERYPWLNGGFGFRSGYKGLYMDVDFSFSLGKYLINNDRYFFENPTQFPGFNQSPTVLDYWTPQNTDARFPSLSNQFTQFDSRLIENASFLRLKAVQIGWNLPESILKSVKVVKGARIFLVGRNILTVTDYTGPDPEVDSNLALGTNPNTRQFGMGLQLRF</sequence>
<proteinExistence type="inferred from homology"/>
<evidence type="ECO:0000256" key="1">
    <source>
        <dbReference type="ARBA" id="ARBA00004571"/>
    </source>
</evidence>
<dbReference type="Proteomes" id="UP000284120">
    <property type="component" value="Unassembled WGS sequence"/>
</dbReference>
<keyword evidence="3 7" id="KW-1134">Transmembrane beta strand</keyword>
<dbReference type="InterPro" id="IPR039426">
    <property type="entry name" value="TonB-dep_rcpt-like"/>
</dbReference>
<evidence type="ECO:0000256" key="7">
    <source>
        <dbReference type="PROSITE-ProRule" id="PRU01360"/>
    </source>
</evidence>
<comment type="similarity">
    <text evidence="7">Belongs to the TonB-dependent receptor family.</text>
</comment>
<evidence type="ECO:0000256" key="5">
    <source>
        <dbReference type="ARBA" id="ARBA00023136"/>
    </source>
</evidence>
<gene>
    <name evidence="10" type="ORF">DPV69_12190</name>
</gene>
<dbReference type="InterPro" id="IPR008969">
    <property type="entry name" value="CarboxyPept-like_regulatory"/>
</dbReference>
<dbReference type="Pfam" id="PF13715">
    <property type="entry name" value="CarbopepD_reg_2"/>
    <property type="match status" value="1"/>
</dbReference>
<keyword evidence="8" id="KW-0732">Signal</keyword>
<dbReference type="NCBIfam" id="TIGR04057">
    <property type="entry name" value="SusC_RagA_signa"/>
    <property type="match status" value="1"/>
</dbReference>
<dbReference type="InterPro" id="IPR037066">
    <property type="entry name" value="Plug_dom_sf"/>
</dbReference>
<keyword evidence="2 7" id="KW-0813">Transport</keyword>
<keyword evidence="11" id="KW-1185">Reference proteome</keyword>
<dbReference type="InterPro" id="IPR012910">
    <property type="entry name" value="Plug_dom"/>
</dbReference>
<dbReference type="InterPro" id="IPR036942">
    <property type="entry name" value="Beta-barrel_TonB_sf"/>
</dbReference>
<evidence type="ECO:0000256" key="2">
    <source>
        <dbReference type="ARBA" id="ARBA00022448"/>
    </source>
</evidence>
<dbReference type="SUPFAM" id="SSF49464">
    <property type="entry name" value="Carboxypeptidase regulatory domain-like"/>
    <property type="match status" value="1"/>
</dbReference>
<dbReference type="PROSITE" id="PS52016">
    <property type="entry name" value="TONB_DEPENDENT_REC_3"/>
    <property type="match status" value="1"/>
</dbReference>
<comment type="subcellular location">
    <subcellularLocation>
        <location evidence="1 7">Cell outer membrane</location>
        <topology evidence="1 7">Multi-pass membrane protein</topology>
    </subcellularLocation>
</comment>